<dbReference type="Pfam" id="PF10722">
    <property type="entry name" value="YbjN"/>
    <property type="match status" value="1"/>
</dbReference>
<dbReference type="Proteomes" id="UP000253940">
    <property type="component" value="Chromosome"/>
</dbReference>
<reference evidence="1 2" key="1">
    <citation type="submission" date="2018-07" db="EMBL/GenBank/DDBJ databases">
        <title>Genome sequencing of Moraxellaceae gen. HYN0046.</title>
        <authorList>
            <person name="Kim M."/>
            <person name="Yi H."/>
        </authorList>
    </citation>
    <scope>NUCLEOTIDE SEQUENCE [LARGE SCALE GENOMIC DNA]</scope>
    <source>
        <strain evidence="1 2">HYN0046</strain>
    </source>
</reference>
<dbReference type="RefSeq" id="WP_114899006.1">
    <property type="nucleotide sequence ID" value="NZ_CP031222.1"/>
</dbReference>
<dbReference type="EMBL" id="CP031222">
    <property type="protein sequence ID" value="AXI02896.1"/>
    <property type="molecule type" value="Genomic_DNA"/>
</dbReference>
<gene>
    <name evidence="1" type="ORF">HYN46_08630</name>
</gene>
<dbReference type="AlphaFoldDB" id="A0A345P6I7"/>
<name>A0A345P6I7_9GAMM</name>
<dbReference type="InterPro" id="IPR019660">
    <property type="entry name" value="Put_sensory_transdc_reg_YbjN"/>
</dbReference>
<keyword evidence="2" id="KW-1185">Reference proteome</keyword>
<dbReference type="KEGG" id="mbah:HYN46_08630"/>
<sequence>MSSLVNQVRDLLAVEKLNFDEPDLPTHPDSEPIATFRMPVRGLHGEWICIVRVFPESQRLLVYSILPESVPLEQRPRLAELFVRINYGLVLGNFEMDWEDGEVRYKTSMDVEGLEPTPTLLRNLIFSNFFSTDRYFDVIGESIHTDLNLAELLAAAEDSDEIEDVRRGFDLVDDSVH</sequence>
<dbReference type="OrthoDB" id="5192220at2"/>
<evidence type="ECO:0000313" key="1">
    <source>
        <dbReference type="EMBL" id="AXI02896.1"/>
    </source>
</evidence>
<accession>A0A345P6I7</accession>
<evidence type="ECO:0000313" key="2">
    <source>
        <dbReference type="Proteomes" id="UP000253940"/>
    </source>
</evidence>
<protein>
    <submittedName>
        <fullName evidence="1">YbjN domain-containing protein</fullName>
    </submittedName>
</protein>
<organism evidence="1 2">
    <name type="scientific">Aquirhabdus parva</name>
    <dbReference type="NCBI Taxonomy" id="2283318"/>
    <lineage>
        <taxon>Bacteria</taxon>
        <taxon>Pseudomonadati</taxon>
        <taxon>Pseudomonadota</taxon>
        <taxon>Gammaproteobacteria</taxon>
        <taxon>Moraxellales</taxon>
        <taxon>Moraxellaceae</taxon>
        <taxon>Aquirhabdus</taxon>
    </lineage>
</organism>
<proteinExistence type="predicted"/>